<accession>A0A5C3KU83</accession>
<dbReference type="Proteomes" id="UP000307440">
    <property type="component" value="Unassembled WGS sequence"/>
</dbReference>
<organism evidence="2 3">
    <name type="scientific">Coprinopsis marcescibilis</name>
    <name type="common">Agaric fungus</name>
    <name type="synonym">Psathyrella marcescibilis</name>
    <dbReference type="NCBI Taxonomy" id="230819"/>
    <lineage>
        <taxon>Eukaryota</taxon>
        <taxon>Fungi</taxon>
        <taxon>Dikarya</taxon>
        <taxon>Basidiomycota</taxon>
        <taxon>Agaricomycotina</taxon>
        <taxon>Agaricomycetes</taxon>
        <taxon>Agaricomycetidae</taxon>
        <taxon>Agaricales</taxon>
        <taxon>Agaricineae</taxon>
        <taxon>Psathyrellaceae</taxon>
        <taxon>Coprinopsis</taxon>
    </lineage>
</organism>
<sequence>MIEMTLSKVKSDNEFTVGGIPADKSRFTPGTAVEDDQRPICANFTFALAPIPNDRAMVDMVLWLIYHKHVNLPLDAGTALSDEPQPDAEYGIGNGEAEQLGTIDGVGDEIETKDRRTGKANSRRRACLTKAKRRTCTKHDITPVRALPTDEILNYWVYFSQKFPRKTPKDMAKLIGKMRNMRRPQFFKKPMGVMAAIPGAYWPTNRPLVIFYGGSGRKLTYRSTHNIFNAGAWTGLDIPGGIQSDYGEDAVGNTTVKTIYDTDRFPAPTDEYSPSHNGYRVYAVCT</sequence>
<protein>
    <submittedName>
        <fullName evidence="2">Uncharacterized protein</fullName>
    </submittedName>
</protein>
<evidence type="ECO:0000313" key="3">
    <source>
        <dbReference type="Proteomes" id="UP000307440"/>
    </source>
</evidence>
<dbReference type="EMBL" id="ML210207">
    <property type="protein sequence ID" value="TFK24046.1"/>
    <property type="molecule type" value="Genomic_DNA"/>
</dbReference>
<proteinExistence type="predicted"/>
<gene>
    <name evidence="2" type="ORF">FA15DRAFT_656220</name>
</gene>
<keyword evidence="3" id="KW-1185">Reference proteome</keyword>
<reference evidence="2 3" key="1">
    <citation type="journal article" date="2019" name="Nat. Ecol. Evol.">
        <title>Megaphylogeny resolves global patterns of mushroom evolution.</title>
        <authorList>
            <person name="Varga T."/>
            <person name="Krizsan K."/>
            <person name="Foldi C."/>
            <person name="Dima B."/>
            <person name="Sanchez-Garcia M."/>
            <person name="Sanchez-Ramirez S."/>
            <person name="Szollosi G.J."/>
            <person name="Szarkandi J.G."/>
            <person name="Papp V."/>
            <person name="Albert L."/>
            <person name="Andreopoulos W."/>
            <person name="Angelini C."/>
            <person name="Antonin V."/>
            <person name="Barry K.W."/>
            <person name="Bougher N.L."/>
            <person name="Buchanan P."/>
            <person name="Buyck B."/>
            <person name="Bense V."/>
            <person name="Catcheside P."/>
            <person name="Chovatia M."/>
            <person name="Cooper J."/>
            <person name="Damon W."/>
            <person name="Desjardin D."/>
            <person name="Finy P."/>
            <person name="Geml J."/>
            <person name="Haridas S."/>
            <person name="Hughes K."/>
            <person name="Justo A."/>
            <person name="Karasinski D."/>
            <person name="Kautmanova I."/>
            <person name="Kiss B."/>
            <person name="Kocsube S."/>
            <person name="Kotiranta H."/>
            <person name="LaButti K.M."/>
            <person name="Lechner B.E."/>
            <person name="Liimatainen K."/>
            <person name="Lipzen A."/>
            <person name="Lukacs Z."/>
            <person name="Mihaltcheva S."/>
            <person name="Morgado L.N."/>
            <person name="Niskanen T."/>
            <person name="Noordeloos M.E."/>
            <person name="Ohm R.A."/>
            <person name="Ortiz-Santana B."/>
            <person name="Ovrebo C."/>
            <person name="Racz N."/>
            <person name="Riley R."/>
            <person name="Savchenko A."/>
            <person name="Shiryaev A."/>
            <person name="Soop K."/>
            <person name="Spirin V."/>
            <person name="Szebenyi C."/>
            <person name="Tomsovsky M."/>
            <person name="Tulloss R.E."/>
            <person name="Uehling J."/>
            <person name="Grigoriev I.V."/>
            <person name="Vagvolgyi C."/>
            <person name="Papp T."/>
            <person name="Martin F.M."/>
            <person name="Miettinen O."/>
            <person name="Hibbett D.S."/>
            <person name="Nagy L.G."/>
        </authorList>
    </citation>
    <scope>NUCLEOTIDE SEQUENCE [LARGE SCALE GENOMIC DNA]</scope>
    <source>
        <strain evidence="2 3">CBS 121175</strain>
    </source>
</reference>
<evidence type="ECO:0000313" key="2">
    <source>
        <dbReference type="EMBL" id="TFK24046.1"/>
    </source>
</evidence>
<evidence type="ECO:0000256" key="1">
    <source>
        <dbReference type="SAM" id="MobiDB-lite"/>
    </source>
</evidence>
<name>A0A5C3KU83_COPMA</name>
<feature type="region of interest" description="Disordered" evidence="1">
    <location>
        <begin position="78"/>
        <end position="98"/>
    </location>
</feature>
<dbReference type="AlphaFoldDB" id="A0A5C3KU83"/>